<feature type="transmembrane region" description="Helical" evidence="1">
    <location>
        <begin position="114"/>
        <end position="134"/>
    </location>
</feature>
<reference evidence="2 3" key="1">
    <citation type="submission" date="2018-04" db="EMBL/GenBank/DDBJ databases">
        <title>Genomic Encyclopedia of Archaeal and Bacterial Type Strains, Phase II (KMG-II): from individual species to whole genera.</title>
        <authorList>
            <person name="Goeker M."/>
        </authorList>
    </citation>
    <scope>NUCLEOTIDE SEQUENCE [LARGE SCALE GENOMIC DNA]</scope>
    <source>
        <strain evidence="2 3">DSM 26809</strain>
    </source>
</reference>
<keyword evidence="1" id="KW-0812">Transmembrane</keyword>
<keyword evidence="1" id="KW-0472">Membrane</keyword>
<dbReference type="AlphaFoldDB" id="A0A2T5JB87"/>
<gene>
    <name evidence="2" type="ORF">C8P68_103208</name>
</gene>
<sequence>MQPKLIKKLTLLVSITVFVVSLALPCFQTESSGWTNGITVFLFGAFGFIMICKAYISWFANPVLLWSWYMLRKDQGKALTLSLIAPVLAITFLFCDEIFANEGGSTTPITAVGIGYWLWLGSMMVMLVGNILLVRKHQQETV</sequence>
<dbReference type="RefSeq" id="WP_107828238.1">
    <property type="nucleotide sequence ID" value="NZ_CP160205.1"/>
</dbReference>
<dbReference type="EMBL" id="QAOQ01000003">
    <property type="protein sequence ID" value="PTQ98049.1"/>
    <property type="molecule type" value="Genomic_DNA"/>
</dbReference>
<feature type="transmembrane region" description="Helical" evidence="1">
    <location>
        <begin position="39"/>
        <end position="66"/>
    </location>
</feature>
<evidence type="ECO:0000313" key="3">
    <source>
        <dbReference type="Proteomes" id="UP000244168"/>
    </source>
</evidence>
<dbReference type="Proteomes" id="UP000244168">
    <property type="component" value="Unassembled WGS sequence"/>
</dbReference>
<name>A0A2T5JB87_9SPHI</name>
<evidence type="ECO:0000256" key="1">
    <source>
        <dbReference type="SAM" id="Phobius"/>
    </source>
</evidence>
<protein>
    <submittedName>
        <fullName evidence="2">Uncharacterized protein</fullName>
    </submittedName>
</protein>
<proteinExistence type="predicted"/>
<dbReference type="OrthoDB" id="1272872at2"/>
<comment type="caution">
    <text evidence="2">The sequence shown here is derived from an EMBL/GenBank/DDBJ whole genome shotgun (WGS) entry which is preliminary data.</text>
</comment>
<organism evidence="2 3">
    <name type="scientific">Mucilaginibacter yixingensis</name>
    <dbReference type="NCBI Taxonomy" id="1295612"/>
    <lineage>
        <taxon>Bacteria</taxon>
        <taxon>Pseudomonadati</taxon>
        <taxon>Bacteroidota</taxon>
        <taxon>Sphingobacteriia</taxon>
        <taxon>Sphingobacteriales</taxon>
        <taxon>Sphingobacteriaceae</taxon>
        <taxon>Mucilaginibacter</taxon>
    </lineage>
</organism>
<accession>A0A2T5JB87</accession>
<keyword evidence="1" id="KW-1133">Transmembrane helix</keyword>
<evidence type="ECO:0000313" key="2">
    <source>
        <dbReference type="EMBL" id="PTQ98049.1"/>
    </source>
</evidence>
<feature type="transmembrane region" description="Helical" evidence="1">
    <location>
        <begin position="78"/>
        <end position="94"/>
    </location>
</feature>
<keyword evidence="3" id="KW-1185">Reference proteome</keyword>